<evidence type="ECO:0000313" key="2">
    <source>
        <dbReference type="EMBL" id="KAF0689206.1"/>
    </source>
</evidence>
<dbReference type="EMBL" id="VUJU01016371">
    <property type="protein sequence ID" value="KAF0689206.1"/>
    <property type="molecule type" value="Genomic_DNA"/>
</dbReference>
<keyword evidence="3" id="KW-1185">Reference proteome</keyword>
<feature type="non-terminal residue" evidence="2">
    <location>
        <position position="130"/>
    </location>
</feature>
<reference evidence="2 3" key="1">
    <citation type="submission" date="2019-08" db="EMBL/GenBank/DDBJ databases">
        <title>Whole genome of Aphis craccivora.</title>
        <authorList>
            <person name="Voronova N.V."/>
            <person name="Shulinski R.S."/>
            <person name="Bandarenka Y.V."/>
            <person name="Zhorov D.G."/>
            <person name="Warner D."/>
        </authorList>
    </citation>
    <scope>NUCLEOTIDE SEQUENCE [LARGE SCALE GENOMIC DNA]</scope>
    <source>
        <strain evidence="2">180601</strain>
        <tissue evidence="2">Whole Body</tissue>
    </source>
</reference>
<evidence type="ECO:0000313" key="3">
    <source>
        <dbReference type="Proteomes" id="UP000478052"/>
    </source>
</evidence>
<proteinExistence type="predicted"/>
<feature type="region of interest" description="Disordered" evidence="1">
    <location>
        <begin position="68"/>
        <end position="130"/>
    </location>
</feature>
<name>A0A6G0VJ48_APHCR</name>
<dbReference type="AlphaFoldDB" id="A0A6G0VJ48"/>
<dbReference type="Proteomes" id="UP000478052">
    <property type="component" value="Unassembled WGS sequence"/>
</dbReference>
<comment type="caution">
    <text evidence="2">The sequence shown here is derived from an EMBL/GenBank/DDBJ whole genome shotgun (WGS) entry which is preliminary data.</text>
</comment>
<evidence type="ECO:0000256" key="1">
    <source>
        <dbReference type="SAM" id="MobiDB-lite"/>
    </source>
</evidence>
<organism evidence="2 3">
    <name type="scientific">Aphis craccivora</name>
    <name type="common">Cowpea aphid</name>
    <dbReference type="NCBI Taxonomy" id="307492"/>
    <lineage>
        <taxon>Eukaryota</taxon>
        <taxon>Metazoa</taxon>
        <taxon>Ecdysozoa</taxon>
        <taxon>Arthropoda</taxon>
        <taxon>Hexapoda</taxon>
        <taxon>Insecta</taxon>
        <taxon>Pterygota</taxon>
        <taxon>Neoptera</taxon>
        <taxon>Paraneoptera</taxon>
        <taxon>Hemiptera</taxon>
        <taxon>Sternorrhyncha</taxon>
        <taxon>Aphidomorpha</taxon>
        <taxon>Aphidoidea</taxon>
        <taxon>Aphididae</taxon>
        <taxon>Aphidini</taxon>
        <taxon>Aphis</taxon>
        <taxon>Aphis</taxon>
    </lineage>
</organism>
<accession>A0A6G0VJ48</accession>
<gene>
    <name evidence="2" type="ORF">FWK35_00036050</name>
</gene>
<feature type="compositionally biased region" description="Basic residues" evidence="1">
    <location>
        <begin position="80"/>
        <end position="91"/>
    </location>
</feature>
<sequence length="130" mass="14846">DNAVELVPSLWFKDNTCAWPKIRVKQYIKNECIPNTRDFVWFKARALSTNNESFLIAQTKCKKALTTSDLSSTEDDNSKIKKMGKKIKHKKLSESVNNRYNKKTGYGADKSDIESDSDVGNIYDLPVYDS</sequence>
<protein>
    <submittedName>
        <fullName evidence="2">Uncharacterized protein</fullName>
    </submittedName>
</protein>
<dbReference type="OrthoDB" id="6784356at2759"/>
<feature type="non-terminal residue" evidence="2">
    <location>
        <position position="1"/>
    </location>
</feature>